<comment type="caution">
    <text evidence="2">The sequence shown here is derived from an EMBL/GenBank/DDBJ whole genome shotgun (WGS) entry which is preliminary data.</text>
</comment>
<reference evidence="2" key="1">
    <citation type="submission" date="2020-11" db="EMBL/GenBank/DDBJ databases">
        <authorList>
            <consortium name="DOE Joint Genome Institute"/>
            <person name="Ahrendt S."/>
            <person name="Riley R."/>
            <person name="Andreopoulos W."/>
            <person name="Labutti K."/>
            <person name="Pangilinan J."/>
            <person name="Ruiz-Duenas F.J."/>
            <person name="Barrasa J.M."/>
            <person name="Sanchez-Garcia M."/>
            <person name="Camarero S."/>
            <person name="Miyauchi S."/>
            <person name="Serrano A."/>
            <person name="Linde D."/>
            <person name="Babiker R."/>
            <person name="Drula E."/>
            <person name="Ayuso-Fernandez I."/>
            <person name="Pacheco R."/>
            <person name="Padilla G."/>
            <person name="Ferreira P."/>
            <person name="Barriuso J."/>
            <person name="Kellner H."/>
            <person name="Castanera R."/>
            <person name="Alfaro M."/>
            <person name="Ramirez L."/>
            <person name="Pisabarro A.G."/>
            <person name="Kuo A."/>
            <person name="Tritt A."/>
            <person name="Lipzen A."/>
            <person name="He G."/>
            <person name="Yan M."/>
            <person name="Ng V."/>
            <person name="Cullen D."/>
            <person name="Martin F."/>
            <person name="Rosso M.-N."/>
            <person name="Henrissat B."/>
            <person name="Hibbett D."/>
            <person name="Martinez A.T."/>
            <person name="Grigoriev I.V."/>
        </authorList>
    </citation>
    <scope>NUCLEOTIDE SEQUENCE</scope>
    <source>
        <strain evidence="2">CIRM-BRFM 674</strain>
    </source>
</reference>
<feature type="domain" description="Heterokaryon incompatibility" evidence="1">
    <location>
        <begin position="142"/>
        <end position="232"/>
    </location>
</feature>
<sequence>MKRSRSQMSEDLRYNRVTTRRLRPAFERLLKSRTSENNLPPSKLPKRLYEALTDHVNNVMPSRLLLLPEMKLIERSAIVDHVAFKMQHINEKLLSVMKSEVFALGKMPARTFEESADYREEDVRGDPWKAISDFLFSKFAGYAILSHRWLPTGELKYQDAFKQDWPSLDGPGFEKVKGFCDVTYRYHKITLAWIDSLCINRESSAELSEAVQSMYRWYQDSSVCITYLRDTTSLGEMDSDEWFRRGWTLQELIAPKRMQFYNREWIHLISDTGMDSNDKANPVTQRIVTRRTGIEVEELVSFDPLRGSDVPTRMRWAASRTTTRPEDRAYSLMGIFGVNFSISYGEGSERAFFRLILSIITSRDTPIVAQVLHWAGKAISEAIHTSRIIPSSPECYLNQISRTTEIFQREPIMLTNIGLRIKLLLVQAEGVHIRGRLKHEKHASFVPRVKVSFSPQFPFECPVILLERRFPEIPTTETFLHFFNPEKHDGRCSAAFFFGTYTFKEEGDYVYLPLSAGAFLLVIPNPYTLKRISSEDFGPTSKVDTERPIELRRNLGKCSEEKRERIRKAGFQKLKKEFLWKKNMKVIDTYL</sequence>
<dbReference type="EMBL" id="MU155275">
    <property type="protein sequence ID" value="KAF9476972.1"/>
    <property type="molecule type" value="Genomic_DNA"/>
</dbReference>
<dbReference type="PANTHER" id="PTHR10622:SF12">
    <property type="entry name" value="HET DOMAIN-CONTAINING PROTEIN"/>
    <property type="match status" value="1"/>
</dbReference>
<dbReference type="AlphaFoldDB" id="A0A9P5YWF9"/>
<evidence type="ECO:0000313" key="2">
    <source>
        <dbReference type="EMBL" id="KAF9476972.1"/>
    </source>
</evidence>
<dbReference type="OrthoDB" id="5122891at2759"/>
<dbReference type="Proteomes" id="UP000807469">
    <property type="component" value="Unassembled WGS sequence"/>
</dbReference>
<dbReference type="PANTHER" id="PTHR10622">
    <property type="entry name" value="HET DOMAIN-CONTAINING PROTEIN"/>
    <property type="match status" value="1"/>
</dbReference>
<proteinExistence type="predicted"/>
<evidence type="ECO:0000313" key="3">
    <source>
        <dbReference type="Proteomes" id="UP000807469"/>
    </source>
</evidence>
<name>A0A9P5YWF9_9AGAR</name>
<organism evidence="2 3">
    <name type="scientific">Pholiota conissans</name>
    <dbReference type="NCBI Taxonomy" id="109636"/>
    <lineage>
        <taxon>Eukaryota</taxon>
        <taxon>Fungi</taxon>
        <taxon>Dikarya</taxon>
        <taxon>Basidiomycota</taxon>
        <taxon>Agaricomycotina</taxon>
        <taxon>Agaricomycetes</taxon>
        <taxon>Agaricomycetidae</taxon>
        <taxon>Agaricales</taxon>
        <taxon>Agaricineae</taxon>
        <taxon>Strophariaceae</taxon>
        <taxon>Pholiota</taxon>
    </lineage>
</organism>
<dbReference type="InterPro" id="IPR010730">
    <property type="entry name" value="HET"/>
</dbReference>
<dbReference type="Pfam" id="PF06985">
    <property type="entry name" value="HET"/>
    <property type="match status" value="1"/>
</dbReference>
<gene>
    <name evidence="2" type="ORF">BDN70DRAFT_995264</name>
</gene>
<protein>
    <recommendedName>
        <fullName evidence="1">Heterokaryon incompatibility domain-containing protein</fullName>
    </recommendedName>
</protein>
<evidence type="ECO:0000259" key="1">
    <source>
        <dbReference type="Pfam" id="PF06985"/>
    </source>
</evidence>
<keyword evidence="3" id="KW-1185">Reference proteome</keyword>
<accession>A0A9P5YWF9</accession>